<evidence type="ECO:0000256" key="1">
    <source>
        <dbReference type="ARBA" id="ARBA00004141"/>
    </source>
</evidence>
<feature type="domain" description="Ammonium transporter AmtB-like" evidence="10">
    <location>
        <begin position="28"/>
        <end position="245"/>
    </location>
</feature>
<feature type="transmembrane region" description="Helical" evidence="9">
    <location>
        <begin position="28"/>
        <end position="50"/>
    </location>
</feature>
<evidence type="ECO:0000256" key="2">
    <source>
        <dbReference type="ARBA" id="ARBA00005887"/>
    </source>
</evidence>
<proteinExistence type="inferred from homology"/>
<evidence type="ECO:0000259" key="10">
    <source>
        <dbReference type="Pfam" id="PF00909"/>
    </source>
</evidence>
<evidence type="ECO:0000256" key="6">
    <source>
        <dbReference type="ARBA" id="ARBA00023136"/>
    </source>
</evidence>
<feature type="transmembrane region" description="Helical" evidence="9">
    <location>
        <begin position="89"/>
        <end position="111"/>
    </location>
</feature>
<keyword evidence="5 9" id="KW-1133">Transmembrane helix</keyword>
<comment type="subcellular location">
    <subcellularLocation>
        <location evidence="1">Membrane</location>
        <topology evidence="1">Multi-pass membrane protein</topology>
    </subcellularLocation>
</comment>
<organism evidence="11 12">
    <name type="scientific">Lentilactobacillus parakefiri</name>
    <dbReference type="NCBI Taxonomy" id="152332"/>
    <lineage>
        <taxon>Bacteria</taxon>
        <taxon>Bacillati</taxon>
        <taxon>Bacillota</taxon>
        <taxon>Bacilli</taxon>
        <taxon>Lactobacillales</taxon>
        <taxon>Lactobacillaceae</taxon>
        <taxon>Lentilactobacillus</taxon>
    </lineage>
</organism>
<evidence type="ECO:0000313" key="12">
    <source>
        <dbReference type="Proteomes" id="UP000216802"/>
    </source>
</evidence>
<feature type="transmembrane region" description="Helical" evidence="9">
    <location>
        <begin position="62"/>
        <end position="83"/>
    </location>
</feature>
<comment type="caution">
    <text evidence="11">The sequence shown here is derived from an EMBL/GenBank/DDBJ whole genome shotgun (WGS) entry which is preliminary data.</text>
</comment>
<dbReference type="GO" id="GO:0008519">
    <property type="term" value="F:ammonium channel activity"/>
    <property type="evidence" value="ECO:0007669"/>
    <property type="project" value="InterPro"/>
</dbReference>
<evidence type="ECO:0000256" key="3">
    <source>
        <dbReference type="ARBA" id="ARBA00022448"/>
    </source>
</evidence>
<dbReference type="InterPro" id="IPR001905">
    <property type="entry name" value="Ammonium_transpt"/>
</dbReference>
<keyword evidence="7" id="KW-0924">Ammonia transport</keyword>
<evidence type="ECO:0000313" key="11">
    <source>
        <dbReference type="EMBL" id="PAK83571.1"/>
    </source>
</evidence>
<comment type="similarity">
    <text evidence="2">Belongs to the ammonia transporter channel (TC 1.A.11.2) family.</text>
</comment>
<gene>
    <name evidence="11" type="ORF">B8W98_06335</name>
</gene>
<evidence type="ECO:0000256" key="8">
    <source>
        <dbReference type="ARBA" id="ARBA00050025"/>
    </source>
</evidence>
<evidence type="ECO:0000256" key="4">
    <source>
        <dbReference type="ARBA" id="ARBA00022692"/>
    </source>
</evidence>
<keyword evidence="4 9" id="KW-0812">Transmembrane</keyword>
<protein>
    <recommendedName>
        <fullName evidence="8">Ammonium transporter</fullName>
    </recommendedName>
</protein>
<name>A0A269YEA7_9LACO</name>
<dbReference type="Gene3D" id="1.10.3430.10">
    <property type="entry name" value="Ammonium transporter AmtB like domains"/>
    <property type="match status" value="1"/>
</dbReference>
<dbReference type="AlphaFoldDB" id="A0A269YEA7"/>
<reference evidence="11 12" key="1">
    <citation type="submission" date="2017-04" db="EMBL/GenBank/DDBJ databases">
        <title>Kefir bacterial isolates.</title>
        <authorList>
            <person name="Kim Y."/>
            <person name="Blasche S."/>
            <person name="Patil K.R."/>
        </authorList>
    </citation>
    <scope>NUCLEOTIDE SEQUENCE [LARGE SCALE GENOMIC DNA]</scope>
    <source>
        <strain evidence="11 12">OG2</strain>
    </source>
</reference>
<feature type="transmembrane region" description="Helical" evidence="9">
    <location>
        <begin position="123"/>
        <end position="140"/>
    </location>
</feature>
<dbReference type="EMBL" id="NCXI01000038">
    <property type="protein sequence ID" value="PAK83571.1"/>
    <property type="molecule type" value="Genomic_DNA"/>
</dbReference>
<keyword evidence="3" id="KW-0813">Transport</keyword>
<dbReference type="InterPro" id="IPR024041">
    <property type="entry name" value="NH4_transpt_AmtB-like_dom"/>
</dbReference>
<sequence>MDTVGLRSAGKFNLVTSWPVKPTRRFRFSGGLVVHLSAGITSLILAALVRNQPVDDALDHPYLDYVATLFILTGWLGFNLATAGSFRHLGPLIIVNTLTAVLGATWGWLILANRNKLRITDMSNGIICGLVTSTALVGYVSTSAILLVALVSGVVCHWSCNLLAGSSNLYDPVDSFAINGVGGLIGTIGLTLFASLNINPQGASGLIAGNLQFTVAELTAILTTITITVVGTLISYGLIKSISVLVPQSRKDEVF</sequence>
<dbReference type="PANTHER" id="PTHR43029:SF10">
    <property type="entry name" value="AMMONIUM TRANSPORTER MEP2"/>
    <property type="match status" value="1"/>
</dbReference>
<evidence type="ECO:0000256" key="7">
    <source>
        <dbReference type="ARBA" id="ARBA00023177"/>
    </source>
</evidence>
<dbReference type="Proteomes" id="UP000216802">
    <property type="component" value="Unassembled WGS sequence"/>
</dbReference>
<dbReference type="SUPFAM" id="SSF111352">
    <property type="entry name" value="Ammonium transporter"/>
    <property type="match status" value="1"/>
</dbReference>
<evidence type="ECO:0000256" key="5">
    <source>
        <dbReference type="ARBA" id="ARBA00022989"/>
    </source>
</evidence>
<feature type="transmembrane region" description="Helical" evidence="9">
    <location>
        <begin position="218"/>
        <end position="239"/>
    </location>
</feature>
<feature type="transmembrane region" description="Helical" evidence="9">
    <location>
        <begin position="176"/>
        <end position="198"/>
    </location>
</feature>
<evidence type="ECO:0000256" key="9">
    <source>
        <dbReference type="SAM" id="Phobius"/>
    </source>
</evidence>
<dbReference type="InterPro" id="IPR029020">
    <property type="entry name" value="Ammonium/urea_transptr"/>
</dbReference>
<keyword evidence="6 9" id="KW-0472">Membrane</keyword>
<dbReference type="GO" id="GO:0005886">
    <property type="term" value="C:plasma membrane"/>
    <property type="evidence" value="ECO:0007669"/>
    <property type="project" value="TreeGrafter"/>
</dbReference>
<accession>A0A269YEA7</accession>
<dbReference type="Pfam" id="PF00909">
    <property type="entry name" value="Ammonium_transp"/>
    <property type="match status" value="1"/>
</dbReference>
<dbReference type="PANTHER" id="PTHR43029">
    <property type="entry name" value="AMMONIUM TRANSPORTER MEP2"/>
    <property type="match status" value="1"/>
</dbReference>